<evidence type="ECO:0000313" key="1">
    <source>
        <dbReference type="EMBL" id="MBC5694505.1"/>
    </source>
</evidence>
<evidence type="ECO:0000313" key="2">
    <source>
        <dbReference type="Proteomes" id="UP000641741"/>
    </source>
</evidence>
<protein>
    <submittedName>
        <fullName evidence="1">Uncharacterized protein</fullName>
    </submittedName>
</protein>
<accession>A0ABR7GJM9</accession>
<comment type="caution">
    <text evidence="1">The sequence shown here is derived from an EMBL/GenBank/DDBJ whole genome shotgun (WGS) entry which is preliminary data.</text>
</comment>
<organism evidence="1 2">
    <name type="scientific">Agathobaculum hominis</name>
    <dbReference type="NCBI Taxonomy" id="2763014"/>
    <lineage>
        <taxon>Bacteria</taxon>
        <taxon>Bacillati</taxon>
        <taxon>Bacillota</taxon>
        <taxon>Clostridia</taxon>
        <taxon>Eubacteriales</taxon>
        <taxon>Butyricicoccaceae</taxon>
        <taxon>Agathobaculum</taxon>
    </lineage>
</organism>
<proteinExistence type="predicted"/>
<dbReference type="Proteomes" id="UP000641741">
    <property type="component" value="Unassembled WGS sequence"/>
</dbReference>
<dbReference type="RefSeq" id="WP_186968803.1">
    <property type="nucleotide sequence ID" value="NZ_JACOPK010000001.1"/>
</dbReference>
<reference evidence="1 2" key="1">
    <citation type="submission" date="2020-08" db="EMBL/GenBank/DDBJ databases">
        <title>Genome public.</title>
        <authorList>
            <person name="Liu C."/>
            <person name="Sun Q."/>
        </authorList>
    </citation>
    <scope>NUCLEOTIDE SEQUENCE [LARGE SCALE GENOMIC DNA]</scope>
    <source>
        <strain evidence="1 2">M2</strain>
    </source>
</reference>
<sequence length="93" mass="9332">MSDTNDILRKLAAQAGGEAALSALERTLSSADGRRAVSSLSASYEALLRAAADRAASGDLSAARALARSLAATPEGAKLADALRRSMGGSSRG</sequence>
<name>A0ABR7GJM9_9FIRM</name>
<dbReference type="EMBL" id="JACOPK010000001">
    <property type="protein sequence ID" value="MBC5694505.1"/>
    <property type="molecule type" value="Genomic_DNA"/>
</dbReference>
<keyword evidence="2" id="KW-1185">Reference proteome</keyword>
<gene>
    <name evidence="1" type="ORF">H8S02_00840</name>
</gene>